<proteinExistence type="predicted"/>
<protein>
    <recommendedName>
        <fullName evidence="1">Carboxymuconolactone decarboxylase-like domain-containing protein</fullName>
    </recommendedName>
</protein>
<dbReference type="PANTHER" id="PTHR35446:SF2">
    <property type="entry name" value="CARBOXYMUCONOLACTONE DECARBOXYLASE-LIKE DOMAIN-CONTAINING PROTEIN"/>
    <property type="match status" value="1"/>
</dbReference>
<dbReference type="NCBIfam" id="TIGR01926">
    <property type="entry name" value="peroxid_rel"/>
    <property type="match status" value="1"/>
</dbReference>
<evidence type="ECO:0000313" key="2">
    <source>
        <dbReference type="EMBL" id="MBK1725900.1"/>
    </source>
</evidence>
<comment type="caution">
    <text evidence="2">The sequence shown here is derived from an EMBL/GenBank/DDBJ whole genome shotgun (WGS) entry which is preliminary data.</text>
</comment>
<dbReference type="InterPro" id="IPR029032">
    <property type="entry name" value="AhpD-like"/>
</dbReference>
<dbReference type="EMBL" id="NRSH01000014">
    <property type="protein sequence ID" value="MBK1725900.1"/>
    <property type="molecule type" value="Genomic_DNA"/>
</dbReference>
<name>A0ABS1E348_9GAMM</name>
<dbReference type="InterPro" id="IPR004675">
    <property type="entry name" value="AhpD_core"/>
</dbReference>
<dbReference type="Gene3D" id="1.20.1290.10">
    <property type="entry name" value="AhpD-like"/>
    <property type="match status" value="1"/>
</dbReference>
<dbReference type="InterPro" id="IPR003779">
    <property type="entry name" value="CMD-like"/>
</dbReference>
<dbReference type="RefSeq" id="WP_200256496.1">
    <property type="nucleotide sequence ID" value="NZ_NRSH01000014.1"/>
</dbReference>
<dbReference type="PANTHER" id="PTHR35446">
    <property type="entry name" value="SI:CH211-175M2.5"/>
    <property type="match status" value="1"/>
</dbReference>
<evidence type="ECO:0000313" key="3">
    <source>
        <dbReference type="Proteomes" id="UP000738126"/>
    </source>
</evidence>
<evidence type="ECO:0000259" key="1">
    <source>
        <dbReference type="Pfam" id="PF02627"/>
    </source>
</evidence>
<reference evidence="2 3" key="1">
    <citation type="journal article" date="2020" name="Microorganisms">
        <title>Osmotic Adaptation and Compatible Solute Biosynthesis of Phototrophic Bacteria as Revealed from Genome Analyses.</title>
        <authorList>
            <person name="Imhoff J.F."/>
            <person name="Rahn T."/>
            <person name="Kunzel S."/>
            <person name="Keller A."/>
            <person name="Neulinger S.C."/>
        </authorList>
    </citation>
    <scope>NUCLEOTIDE SEQUENCE [LARGE SCALE GENOMIC DNA]</scope>
    <source>
        <strain evidence="2 3">DSM 15116</strain>
    </source>
</reference>
<sequence>MARIPLQDPEHASEAVQPIFREIERAFGFVPNIFRAYANHPALLRSNWEKLKAVLIGGELPRALKEGIALAVSADNGCAYCVAAHGQALQGLGVSAERVEALKAGEAGHGFGDAEAALLEMARVVNRDPGGLEEAALARVRQAGWSDAQIVEAIGVVEIFAGFNRFLDALEVEIDF</sequence>
<dbReference type="Proteomes" id="UP000738126">
    <property type="component" value="Unassembled WGS sequence"/>
</dbReference>
<dbReference type="NCBIfam" id="TIGR00778">
    <property type="entry name" value="ahpD_dom"/>
    <property type="match status" value="1"/>
</dbReference>
<feature type="domain" description="Carboxymuconolactone decarboxylase-like" evidence="1">
    <location>
        <begin position="46"/>
        <end position="122"/>
    </location>
</feature>
<keyword evidence="3" id="KW-1185">Reference proteome</keyword>
<accession>A0ABS1E348</accession>
<dbReference type="Pfam" id="PF02627">
    <property type="entry name" value="CMD"/>
    <property type="match status" value="1"/>
</dbReference>
<organism evidence="2 3">
    <name type="scientific">Halorhodospira neutriphila</name>
    <dbReference type="NCBI Taxonomy" id="168379"/>
    <lineage>
        <taxon>Bacteria</taxon>
        <taxon>Pseudomonadati</taxon>
        <taxon>Pseudomonadota</taxon>
        <taxon>Gammaproteobacteria</taxon>
        <taxon>Chromatiales</taxon>
        <taxon>Ectothiorhodospiraceae</taxon>
        <taxon>Halorhodospira</taxon>
    </lineage>
</organism>
<dbReference type="InterPro" id="IPR010195">
    <property type="entry name" value="Uncharacterised_peroxidase-rel"/>
</dbReference>
<dbReference type="SUPFAM" id="SSF69118">
    <property type="entry name" value="AhpD-like"/>
    <property type="match status" value="1"/>
</dbReference>
<gene>
    <name evidence="2" type="ORF">CKO13_02470</name>
</gene>